<evidence type="ECO:0000313" key="5">
    <source>
        <dbReference type="Proteomes" id="UP001500603"/>
    </source>
</evidence>
<proteinExistence type="predicted"/>
<comment type="caution">
    <text evidence="4">The sequence shown here is derived from an EMBL/GenBank/DDBJ whole genome shotgun (WGS) entry which is preliminary data.</text>
</comment>
<feature type="domain" description="DUF403" evidence="2">
    <location>
        <begin position="550"/>
        <end position="608"/>
    </location>
</feature>
<feature type="compositionally biased region" description="Basic and acidic residues" evidence="1">
    <location>
        <begin position="1083"/>
        <end position="1100"/>
    </location>
</feature>
<dbReference type="Gene3D" id="3.40.50.11290">
    <property type="match status" value="1"/>
</dbReference>
<dbReference type="InterPro" id="IPR007296">
    <property type="entry name" value="DUF403"/>
</dbReference>
<dbReference type="Pfam" id="PF14403">
    <property type="entry name" value="CP_ATPgrasp_2"/>
    <property type="match status" value="1"/>
</dbReference>
<dbReference type="PANTHER" id="PTHR34595">
    <property type="entry name" value="BLR5612 PROTEIN"/>
    <property type="match status" value="1"/>
</dbReference>
<feature type="region of interest" description="Disordered" evidence="1">
    <location>
        <begin position="622"/>
        <end position="738"/>
    </location>
</feature>
<accession>A0ABP9JXF0</accession>
<dbReference type="InterPro" id="IPR051680">
    <property type="entry name" value="ATP-dep_Glu-Cys_Ligase-2"/>
</dbReference>
<evidence type="ECO:0000256" key="1">
    <source>
        <dbReference type="SAM" id="MobiDB-lite"/>
    </source>
</evidence>
<gene>
    <name evidence="4" type="ORF">GCM10023318_09400</name>
</gene>
<feature type="region of interest" description="Disordered" evidence="1">
    <location>
        <begin position="1082"/>
        <end position="1246"/>
    </location>
</feature>
<feature type="compositionally biased region" description="Basic and acidic residues" evidence="1">
    <location>
        <begin position="675"/>
        <end position="689"/>
    </location>
</feature>
<dbReference type="Proteomes" id="UP001500603">
    <property type="component" value="Unassembled WGS sequence"/>
</dbReference>
<feature type="region of interest" description="Disordered" evidence="1">
    <location>
        <begin position="1028"/>
        <end position="1047"/>
    </location>
</feature>
<evidence type="ECO:0000259" key="2">
    <source>
        <dbReference type="Pfam" id="PF04168"/>
    </source>
</evidence>
<evidence type="ECO:0008006" key="6">
    <source>
        <dbReference type="Google" id="ProtNLM"/>
    </source>
</evidence>
<dbReference type="EMBL" id="BAABJM010000001">
    <property type="protein sequence ID" value="GAA5045309.1"/>
    <property type="molecule type" value="Genomic_DNA"/>
</dbReference>
<dbReference type="Pfam" id="PF04168">
    <property type="entry name" value="Alpha-E"/>
    <property type="match status" value="2"/>
</dbReference>
<organism evidence="4 5">
    <name type="scientific">Nocardia callitridis</name>
    <dbReference type="NCBI Taxonomy" id="648753"/>
    <lineage>
        <taxon>Bacteria</taxon>
        <taxon>Bacillati</taxon>
        <taxon>Actinomycetota</taxon>
        <taxon>Actinomycetes</taxon>
        <taxon>Mycobacteriales</taxon>
        <taxon>Nocardiaceae</taxon>
        <taxon>Nocardia</taxon>
    </lineage>
</organism>
<dbReference type="InterPro" id="IPR025841">
    <property type="entry name" value="CP_ATPgrasp_2"/>
</dbReference>
<feature type="domain" description="DUF403" evidence="2">
    <location>
        <begin position="787"/>
        <end position="1024"/>
    </location>
</feature>
<name>A0ABP9JXF0_9NOCA</name>
<dbReference type="PANTHER" id="PTHR34595:SF2">
    <property type="entry name" value="BLR2978 PROTEIN"/>
    <property type="match status" value="1"/>
</dbReference>
<feature type="compositionally biased region" description="Basic and acidic residues" evidence="1">
    <location>
        <begin position="1119"/>
        <end position="1140"/>
    </location>
</feature>
<feature type="compositionally biased region" description="Basic and acidic residues" evidence="1">
    <location>
        <begin position="708"/>
        <end position="719"/>
    </location>
</feature>
<dbReference type="SUPFAM" id="SSF56059">
    <property type="entry name" value="Glutathione synthetase ATP-binding domain-like"/>
    <property type="match status" value="1"/>
</dbReference>
<keyword evidence="5" id="KW-1185">Reference proteome</keyword>
<feature type="compositionally biased region" description="Pro residues" evidence="1">
    <location>
        <begin position="1210"/>
        <end position="1238"/>
    </location>
</feature>
<sequence>MVSNPSAERRSESVQVALTSGVVDRPRVSDSRTRAIEQLESYRTQGQDAPYDECGESTDGYYDELIEPTGRIRGRWSELSNDFAELDADGLDRLDGRVRRLIADDGITYTEVGRDGSTPWRLDPVPLLVAADDWAGLEAGLVQRSRVLDEVLTDIYGPRRTLTSGLLPPEVVFGHNGYLRAAHGITVPGQHQLFLHGCDISRWADGRFRVLADHAQTPSGAGYALADRRVVSTAIPESFEHADPRPLGPFARAMRLLLIEAAQTGDGDEPVVVVLSPGAHADTAFDQAHLASILGFPLVESADLVVRDGALLMRSLGTLKRVDVVLRRLDARCCDPLDLSPDSGSGVVGLVEALRRGAVTVVNTLGSGLLENPALAALLPRVARTLLGEDLLLESAPSYWGGDDVQRAHLITNLHRLVLRSAVDGSTVFGPGLSIRQRAELKAKIQQTGWQWVGQEPAQFSVAPSVRAGALASAPVGMRLFTIARRDGHMAMTGGLGQMRARGDDRTATKVAAKDVWVKAEPSRSAAVAAETTRAQRDRRSTVAETISSPRVLEAQFRMGRYGERAEAVIRLLIATHDRYQDYRYRPWLAGVEALPVLMDALAATTSTAAPAVTFGRAGVAEDDPVQSVEPGAKVGRGGAVAESAGAGGQVERAAPDTTQAVAAQSDSSRPGSGGDDRVRGDANREGVARRGPAVNNGVVSGGGSRAAEQEGKERHDVRGPGSVSEGAVEFGSSVRGAGGGVVGPAGAERDSGAGVSADVDRHAVDSRGVRGEEAGRSGLSGAARAGHDYLVSLTVDREMCGSLAFAVDGYGSAARSVRDQLSADTWMILGAVDRAIADYRDGTRDSSLSSVHSLTLAALLALSGIAAESHVRDTGWTVLDIGKRIERGLALTGVLSAAFVRTCPAEAERVITESVLRATESAVSYRRRYGDSVRIASVARLLLFDTGNPRSLAYQLDRLDDDFAALPSAASSARAQRLLADAKRVLRRVDPDDLDIVDEDCDRTELAELLAEIDLRLRELAEVFETGALSPPSGTRPLWGDAGGDARVKDDSALQVSALQDSALQDSVGRDSVGRGLALRDSAARDRAGRDSAARDSVGRDSGGCDSAGRDSVGGDSGGRDSVERDRAGRDLAGRDSGGRDSVGGDSAGCDSAGRDSVERDSVERDRAGRDSARSDSAGHDPAAHDSAAHDSVGRDPAAYDSALNDPAPQNPAPQNPAPQNPAPQNPAPQNPAPQSPAPIDGASE</sequence>
<evidence type="ECO:0000313" key="4">
    <source>
        <dbReference type="EMBL" id="GAA5045309.1"/>
    </source>
</evidence>
<evidence type="ECO:0000259" key="3">
    <source>
        <dbReference type="Pfam" id="PF14403"/>
    </source>
</evidence>
<feature type="domain" description="Circularly permuted ATP-grasp type 2" evidence="3">
    <location>
        <begin position="126"/>
        <end position="498"/>
    </location>
</feature>
<reference evidence="5" key="1">
    <citation type="journal article" date="2019" name="Int. J. Syst. Evol. Microbiol.">
        <title>The Global Catalogue of Microorganisms (GCM) 10K type strain sequencing project: providing services to taxonomists for standard genome sequencing and annotation.</title>
        <authorList>
            <consortium name="The Broad Institute Genomics Platform"/>
            <consortium name="The Broad Institute Genome Sequencing Center for Infectious Disease"/>
            <person name="Wu L."/>
            <person name="Ma J."/>
        </authorList>
    </citation>
    <scope>NUCLEOTIDE SEQUENCE [LARGE SCALE GENOMIC DNA]</scope>
    <source>
        <strain evidence="5">JCM 18298</strain>
    </source>
</reference>
<protein>
    <recommendedName>
        <fullName evidence="6">DUF403 domain-containing protein</fullName>
    </recommendedName>
</protein>
<feature type="compositionally biased region" description="Basic and acidic residues" evidence="1">
    <location>
        <begin position="1154"/>
        <end position="1195"/>
    </location>
</feature>